<feature type="compositionally biased region" description="Low complexity" evidence="1">
    <location>
        <begin position="140"/>
        <end position="151"/>
    </location>
</feature>
<keyword evidence="2" id="KW-1185">Reference proteome</keyword>
<dbReference type="WBParaSite" id="PSAMB.scaffold296size58481.g4520.t1">
    <property type="protein sequence ID" value="PSAMB.scaffold296size58481.g4520.t1"/>
    <property type="gene ID" value="PSAMB.scaffold296size58481.g4520"/>
</dbReference>
<feature type="compositionally biased region" description="Basic residues" evidence="1">
    <location>
        <begin position="126"/>
        <end position="137"/>
    </location>
</feature>
<evidence type="ECO:0000256" key="1">
    <source>
        <dbReference type="SAM" id="MobiDB-lite"/>
    </source>
</evidence>
<evidence type="ECO:0000313" key="2">
    <source>
        <dbReference type="Proteomes" id="UP000887566"/>
    </source>
</evidence>
<accession>A0A914W3T8</accession>
<proteinExistence type="predicted"/>
<name>A0A914W3T8_9BILA</name>
<feature type="compositionally biased region" description="Polar residues" evidence="1">
    <location>
        <begin position="168"/>
        <end position="180"/>
    </location>
</feature>
<dbReference type="Proteomes" id="UP000887566">
    <property type="component" value="Unplaced"/>
</dbReference>
<organism evidence="2 3">
    <name type="scientific">Plectus sambesii</name>
    <dbReference type="NCBI Taxonomy" id="2011161"/>
    <lineage>
        <taxon>Eukaryota</taxon>
        <taxon>Metazoa</taxon>
        <taxon>Ecdysozoa</taxon>
        <taxon>Nematoda</taxon>
        <taxon>Chromadorea</taxon>
        <taxon>Plectida</taxon>
        <taxon>Plectina</taxon>
        <taxon>Plectoidea</taxon>
        <taxon>Plectidae</taxon>
        <taxon>Plectus</taxon>
    </lineage>
</organism>
<feature type="region of interest" description="Disordered" evidence="1">
    <location>
        <begin position="125"/>
        <end position="180"/>
    </location>
</feature>
<dbReference type="AlphaFoldDB" id="A0A914W3T8"/>
<evidence type="ECO:0000313" key="3">
    <source>
        <dbReference type="WBParaSite" id="PSAMB.scaffold296size58481.g4520.t1"/>
    </source>
</evidence>
<reference evidence="3" key="1">
    <citation type="submission" date="2022-11" db="UniProtKB">
        <authorList>
            <consortium name="WormBaseParasite"/>
        </authorList>
    </citation>
    <scope>IDENTIFICATION</scope>
</reference>
<sequence length="180" mass="19829">MRLPASSSTSSICNENIQEVTTEVAADADIGELEAEDQIDVVEPAAAEPLEASNWQAECIAMLQILQGRVQSMSREEGMQLKTAIQELTKRTMPTQPGLIRVLPQLDASNAHALPQRLATRSEKLRKWKAKKTRKTCRPSEALARAASSSSDSDKDEFVPSRPKSLLHSRQYSSVPTKKT</sequence>
<protein>
    <submittedName>
        <fullName evidence="3">Uncharacterized protein</fullName>
    </submittedName>
</protein>